<name>A0A814G7T5_ADIRI</name>
<dbReference type="OrthoDB" id="10048180at2759"/>
<evidence type="ECO:0000313" key="4">
    <source>
        <dbReference type="Proteomes" id="UP000663828"/>
    </source>
</evidence>
<evidence type="ECO:0000256" key="1">
    <source>
        <dbReference type="SAM" id="MobiDB-lite"/>
    </source>
</evidence>
<sequence>MKPRYNLRIQSIKPFLSPTKKKSSRITKAPKVQHVNSSTANRRHSLRLTSVVKETKSKAITHEISNKKTDNKHLCQTPKWRSIVDDNENDTVDIIDDMNDDYDDEVLIRHHRLMLEEQKDRKLYERYIRGQRTLRRLQCRRTHTAHLKEATRNRLLRELERERRYTIHEKICAHLANHEIIYRHGCNIESKAMNWDSLEEEIPCNRNVGTIRELDVMIDNLKKVIHNSKTSISRPRLSVRERQNQRLKTNVPRPTETQSTSTMSHSPSTSPTQMSSLSYASRVSTVRFADDQTNKLRANNSQRLMCIQNVLSHQSNTNHQNKNITNEIVSPMTSRKSLLRSKPTNSNVLEMSPSKRRPLEKENYSIVSNPPSHSNIVLRATSPMVSIKHTASSASSRTYSHARKQSIINNSLATRRHTRLSANG</sequence>
<protein>
    <submittedName>
        <fullName evidence="2">Uncharacterized protein</fullName>
    </submittedName>
</protein>
<dbReference type="EMBL" id="CAJNOR010001015">
    <property type="protein sequence ID" value="CAF1057189.1"/>
    <property type="molecule type" value="Genomic_DNA"/>
</dbReference>
<reference evidence="2" key="1">
    <citation type="submission" date="2021-02" db="EMBL/GenBank/DDBJ databases">
        <authorList>
            <person name="Nowell W R."/>
        </authorList>
    </citation>
    <scope>NUCLEOTIDE SEQUENCE</scope>
</reference>
<evidence type="ECO:0000313" key="3">
    <source>
        <dbReference type="EMBL" id="CAF1057189.1"/>
    </source>
</evidence>
<dbReference type="EMBL" id="CAJNOJ010000059">
    <property type="protein sequence ID" value="CAF0994077.1"/>
    <property type="molecule type" value="Genomic_DNA"/>
</dbReference>
<feature type="region of interest" description="Disordered" evidence="1">
    <location>
        <begin position="18"/>
        <end position="40"/>
    </location>
</feature>
<keyword evidence="4" id="KW-1185">Reference proteome</keyword>
<dbReference type="Proteomes" id="UP000663828">
    <property type="component" value="Unassembled WGS sequence"/>
</dbReference>
<evidence type="ECO:0000313" key="2">
    <source>
        <dbReference type="EMBL" id="CAF0994077.1"/>
    </source>
</evidence>
<dbReference type="Proteomes" id="UP000663852">
    <property type="component" value="Unassembled WGS sequence"/>
</dbReference>
<feature type="region of interest" description="Disordered" evidence="1">
    <location>
        <begin position="229"/>
        <end position="277"/>
    </location>
</feature>
<accession>A0A814G7T5</accession>
<gene>
    <name evidence="2" type="ORF">EDS130_LOCUS14544</name>
    <name evidence="3" type="ORF">XAT740_LOCUS16087</name>
</gene>
<organism evidence="2 5">
    <name type="scientific">Adineta ricciae</name>
    <name type="common">Rotifer</name>
    <dbReference type="NCBI Taxonomy" id="249248"/>
    <lineage>
        <taxon>Eukaryota</taxon>
        <taxon>Metazoa</taxon>
        <taxon>Spiralia</taxon>
        <taxon>Gnathifera</taxon>
        <taxon>Rotifera</taxon>
        <taxon>Eurotatoria</taxon>
        <taxon>Bdelloidea</taxon>
        <taxon>Adinetida</taxon>
        <taxon>Adinetidae</taxon>
        <taxon>Adineta</taxon>
    </lineage>
</organism>
<comment type="caution">
    <text evidence="2">The sequence shown here is derived from an EMBL/GenBank/DDBJ whole genome shotgun (WGS) entry which is preliminary data.</text>
</comment>
<feature type="compositionally biased region" description="Low complexity" evidence="1">
    <location>
        <begin position="257"/>
        <end position="277"/>
    </location>
</feature>
<proteinExistence type="predicted"/>
<feature type="region of interest" description="Disordered" evidence="1">
    <location>
        <begin position="334"/>
        <end position="360"/>
    </location>
</feature>
<evidence type="ECO:0000313" key="5">
    <source>
        <dbReference type="Proteomes" id="UP000663852"/>
    </source>
</evidence>
<dbReference type="AlphaFoldDB" id="A0A814G7T5"/>
<feature type="compositionally biased region" description="Polar residues" evidence="1">
    <location>
        <begin position="334"/>
        <end position="349"/>
    </location>
</feature>